<comment type="cofactor">
    <cofactor evidence="10">
        <name>Mg(2+)</name>
        <dbReference type="ChEBI" id="CHEBI:18420"/>
    </cofactor>
    <text evidence="10">Binds 1 Mg(2+) ion per subunit.</text>
</comment>
<dbReference type="GO" id="GO:0036222">
    <property type="term" value="F:XTP diphosphatase activity"/>
    <property type="evidence" value="ECO:0007669"/>
    <property type="project" value="UniProtKB-UniRule"/>
</dbReference>
<dbReference type="Pfam" id="PF01725">
    <property type="entry name" value="Ham1p_like"/>
    <property type="match status" value="1"/>
</dbReference>
<dbReference type="SUPFAM" id="SSF52972">
    <property type="entry name" value="ITPase-like"/>
    <property type="match status" value="1"/>
</dbReference>
<dbReference type="InterPro" id="IPR002637">
    <property type="entry name" value="RdgB/HAM1"/>
</dbReference>
<feature type="binding site" evidence="10">
    <location>
        <begin position="189"/>
        <end position="190"/>
    </location>
    <ligand>
        <name>substrate</name>
    </ligand>
</feature>
<dbReference type="OrthoDB" id="9807456at2"/>
<proteinExistence type="inferred from homology"/>
<name>C1DV88_SULAA</name>
<protein>
    <recommendedName>
        <fullName evidence="10">dITP/XTP pyrophosphatase</fullName>
        <ecNumber evidence="10">3.6.1.66</ecNumber>
    </recommendedName>
    <alternativeName>
        <fullName evidence="10">Non-canonical purine NTP pyrophosphatase</fullName>
    </alternativeName>
    <alternativeName>
        <fullName evidence="10">Non-standard purine NTP pyrophosphatase</fullName>
    </alternativeName>
    <alternativeName>
        <fullName evidence="10">Nucleoside-triphosphate diphosphatase</fullName>
    </alternativeName>
    <alternativeName>
        <fullName evidence="10">Nucleoside-triphosphate pyrophosphatase</fullName>
        <shortName evidence="10">NTPase</shortName>
    </alternativeName>
</protein>
<evidence type="ECO:0000256" key="3">
    <source>
        <dbReference type="ARBA" id="ARBA00022723"/>
    </source>
</evidence>
<evidence type="ECO:0000256" key="4">
    <source>
        <dbReference type="ARBA" id="ARBA00022741"/>
    </source>
</evidence>
<dbReference type="NCBIfam" id="TIGR00042">
    <property type="entry name" value="RdgB/HAM1 family non-canonical purine NTP pyrophosphatase"/>
    <property type="match status" value="1"/>
</dbReference>
<dbReference type="GO" id="GO:0000166">
    <property type="term" value="F:nucleotide binding"/>
    <property type="evidence" value="ECO:0007669"/>
    <property type="project" value="UniProtKB-KW"/>
</dbReference>
<comment type="catalytic activity">
    <reaction evidence="9 10">
        <text>XTP + H2O = XMP + diphosphate + H(+)</text>
        <dbReference type="Rhea" id="RHEA:28610"/>
        <dbReference type="ChEBI" id="CHEBI:15377"/>
        <dbReference type="ChEBI" id="CHEBI:15378"/>
        <dbReference type="ChEBI" id="CHEBI:33019"/>
        <dbReference type="ChEBI" id="CHEBI:57464"/>
        <dbReference type="ChEBI" id="CHEBI:61314"/>
        <dbReference type="EC" id="3.6.1.66"/>
    </reaction>
</comment>
<reference evidence="12 13" key="1">
    <citation type="journal article" date="2009" name="J. Bacteriol.">
        <title>Complete and draft genome sequences of six members of the Aquificales.</title>
        <authorList>
            <person name="Reysenbach A.L."/>
            <person name="Hamamura N."/>
            <person name="Podar M."/>
            <person name="Griffiths E."/>
            <person name="Ferreira S."/>
            <person name="Hochstein R."/>
            <person name="Heidelberg J."/>
            <person name="Johnson J."/>
            <person name="Mead D."/>
            <person name="Pohorille A."/>
            <person name="Sarmiento M."/>
            <person name="Schweighofer K."/>
            <person name="Seshadri R."/>
            <person name="Voytek M.A."/>
        </authorList>
    </citation>
    <scope>NUCLEOTIDE SEQUENCE [LARGE SCALE GENOMIC DNA]</scope>
    <source>
        <strain evidence="13">Az-Fu1 / DSM 15241 / OCM 825</strain>
    </source>
</reference>
<dbReference type="EMBL" id="CP001229">
    <property type="protein sequence ID" value="ACN98131.1"/>
    <property type="molecule type" value="Genomic_DNA"/>
</dbReference>
<dbReference type="GO" id="GO:0005829">
    <property type="term" value="C:cytosol"/>
    <property type="evidence" value="ECO:0007669"/>
    <property type="project" value="TreeGrafter"/>
</dbReference>
<accession>C1DV88</accession>
<dbReference type="GO" id="GO:0009146">
    <property type="term" value="P:purine nucleoside triphosphate catabolic process"/>
    <property type="evidence" value="ECO:0007669"/>
    <property type="project" value="UniProtKB-UniRule"/>
</dbReference>
<evidence type="ECO:0000256" key="5">
    <source>
        <dbReference type="ARBA" id="ARBA00022801"/>
    </source>
</evidence>
<evidence type="ECO:0000256" key="2">
    <source>
        <dbReference type="ARBA" id="ARBA00011738"/>
    </source>
</evidence>
<keyword evidence="6 10" id="KW-0460">Magnesium</keyword>
<feature type="binding site" evidence="10">
    <location>
        <begin position="7"/>
        <end position="12"/>
    </location>
    <ligand>
        <name>substrate</name>
    </ligand>
</feature>
<dbReference type="RefSeq" id="WP_012673457.1">
    <property type="nucleotide sequence ID" value="NC_012438.1"/>
</dbReference>
<dbReference type="HAMAP" id="MF_01405">
    <property type="entry name" value="Non_canon_purine_NTPase"/>
    <property type="match status" value="1"/>
</dbReference>
<evidence type="ECO:0000256" key="11">
    <source>
        <dbReference type="RuleBase" id="RU003781"/>
    </source>
</evidence>
<evidence type="ECO:0000256" key="1">
    <source>
        <dbReference type="ARBA" id="ARBA00008023"/>
    </source>
</evidence>
<dbReference type="HOGENOM" id="CLU_082080_0_2_0"/>
<dbReference type="GO" id="GO:0017111">
    <property type="term" value="F:ribonucleoside triphosphate phosphatase activity"/>
    <property type="evidence" value="ECO:0007669"/>
    <property type="project" value="InterPro"/>
</dbReference>
<feature type="active site" description="Proton acceptor" evidence="10">
    <location>
        <position position="69"/>
    </location>
</feature>
<comment type="function">
    <text evidence="10">Pyrophosphatase that catalyzes the hydrolysis of nucleoside triphosphates to their monophosphate derivatives, with a high preference for the non-canonical purine nucleotides XTP (xanthosine triphosphate), dITP (deoxyinosine triphosphate) and ITP. Seems to function as a house-cleaning enzyme that removes non-canonical purine nucleotides from the nucleotide pool, thus preventing their incorporation into DNA/RNA and avoiding chromosomal lesions.</text>
</comment>
<dbReference type="Proteomes" id="UP000001369">
    <property type="component" value="Chromosome"/>
</dbReference>
<gene>
    <name evidence="12" type="primary">rdgB</name>
    <name evidence="12" type="ordered locus">SULAZ_1052</name>
</gene>
<keyword evidence="4 10" id="KW-0547">Nucleotide-binding</keyword>
<dbReference type="NCBIfam" id="NF011399">
    <property type="entry name" value="PRK14824.1"/>
    <property type="match status" value="1"/>
</dbReference>
<keyword evidence="5 10" id="KW-0378">Hydrolase</keyword>
<evidence type="ECO:0000256" key="10">
    <source>
        <dbReference type="HAMAP-Rule" id="MF_01405"/>
    </source>
</evidence>
<dbReference type="AlphaFoldDB" id="C1DV88"/>
<evidence type="ECO:0000313" key="13">
    <source>
        <dbReference type="Proteomes" id="UP000001369"/>
    </source>
</evidence>
<feature type="binding site" evidence="10">
    <location>
        <begin position="161"/>
        <end position="164"/>
    </location>
    <ligand>
        <name>substrate</name>
    </ligand>
</feature>
<dbReference type="Gene3D" id="3.90.950.10">
    <property type="match status" value="1"/>
</dbReference>
<sequence>MKILVATTNEGKLREIKSILSDLDVELLSLKDMDNIIDVEEDRKTFLENAIKKATQYANFYKLPVIAEDSGLEVDALEGYPGVYSARFYSIDYGGKVEDESLSKDEKNNLKLLKLLEGKQNRKGRYKTVVVYYDPEKAVGIWTEGVCEGEIGKKPEGSGGFGYDPIFIPEGYDKTMAQLPPEEKNKISHRGKALNKLKELLIKIGVVKVGN</sequence>
<evidence type="ECO:0000313" key="12">
    <source>
        <dbReference type="EMBL" id="ACN98131.1"/>
    </source>
</evidence>
<feature type="binding site" evidence="10">
    <location>
        <position position="40"/>
    </location>
    <ligand>
        <name>Mg(2+)</name>
        <dbReference type="ChEBI" id="CHEBI:18420"/>
    </ligand>
</feature>
<feature type="binding site" evidence="10">
    <location>
        <position position="70"/>
    </location>
    <ligand>
        <name>substrate</name>
    </ligand>
</feature>
<feature type="binding site" evidence="10">
    <location>
        <position position="69"/>
    </location>
    <ligand>
        <name>Mg(2+)</name>
        <dbReference type="ChEBI" id="CHEBI:18420"/>
    </ligand>
</feature>
<dbReference type="FunFam" id="3.90.950.10:FF:000001">
    <property type="entry name" value="dITP/XTP pyrophosphatase"/>
    <property type="match status" value="1"/>
</dbReference>
<dbReference type="InterPro" id="IPR029001">
    <property type="entry name" value="ITPase-like_fam"/>
</dbReference>
<comment type="catalytic activity">
    <reaction evidence="10">
        <text>ITP + H2O = IMP + diphosphate + H(+)</text>
        <dbReference type="Rhea" id="RHEA:29399"/>
        <dbReference type="ChEBI" id="CHEBI:15377"/>
        <dbReference type="ChEBI" id="CHEBI:15378"/>
        <dbReference type="ChEBI" id="CHEBI:33019"/>
        <dbReference type="ChEBI" id="CHEBI:58053"/>
        <dbReference type="ChEBI" id="CHEBI:61402"/>
        <dbReference type="EC" id="3.6.1.66"/>
    </reaction>
</comment>
<dbReference type="GO" id="GO:0035870">
    <property type="term" value="F:dITP diphosphatase activity"/>
    <property type="evidence" value="ECO:0007669"/>
    <property type="project" value="UniProtKB-UniRule"/>
</dbReference>
<evidence type="ECO:0000256" key="9">
    <source>
        <dbReference type="ARBA" id="ARBA00052017"/>
    </source>
</evidence>
<evidence type="ECO:0000256" key="6">
    <source>
        <dbReference type="ARBA" id="ARBA00022842"/>
    </source>
</evidence>
<dbReference type="KEGG" id="saf:SULAZ_1052"/>
<keyword evidence="7 10" id="KW-0546">Nucleotide metabolism</keyword>
<dbReference type="GO" id="GO:0009117">
    <property type="term" value="P:nucleotide metabolic process"/>
    <property type="evidence" value="ECO:0007669"/>
    <property type="project" value="UniProtKB-KW"/>
</dbReference>
<dbReference type="eggNOG" id="COG0127">
    <property type="taxonomic scope" value="Bacteria"/>
</dbReference>
<evidence type="ECO:0000256" key="8">
    <source>
        <dbReference type="ARBA" id="ARBA00051875"/>
    </source>
</evidence>
<dbReference type="CDD" id="cd00515">
    <property type="entry name" value="HAM1"/>
    <property type="match status" value="1"/>
</dbReference>
<feature type="binding site" evidence="10">
    <location>
        <position position="184"/>
    </location>
    <ligand>
        <name>substrate</name>
    </ligand>
</feature>
<organism evidence="12 13">
    <name type="scientific">Sulfurihydrogenibium azorense (strain DSM 15241 / OCM 825 / Az-Fu1)</name>
    <dbReference type="NCBI Taxonomy" id="204536"/>
    <lineage>
        <taxon>Bacteria</taxon>
        <taxon>Pseudomonadati</taxon>
        <taxon>Aquificota</taxon>
        <taxon>Aquificia</taxon>
        <taxon>Aquificales</taxon>
        <taxon>Hydrogenothermaceae</taxon>
        <taxon>Sulfurihydrogenibium</taxon>
    </lineage>
</organism>
<dbReference type="PANTHER" id="PTHR11067">
    <property type="entry name" value="INOSINE TRIPHOSPHATE PYROPHOSPHATASE/HAM1 PROTEIN"/>
    <property type="match status" value="1"/>
</dbReference>
<dbReference type="PANTHER" id="PTHR11067:SF9">
    <property type="entry name" value="INOSINE TRIPHOSPHATE PYROPHOSPHATASE"/>
    <property type="match status" value="1"/>
</dbReference>
<comment type="similarity">
    <text evidence="1 10 11">Belongs to the HAM1 NTPase family.</text>
</comment>
<dbReference type="InterPro" id="IPR020922">
    <property type="entry name" value="dITP/XTP_pyrophosphatase"/>
</dbReference>
<comment type="catalytic activity">
    <reaction evidence="8 10">
        <text>dITP + H2O = dIMP + diphosphate + H(+)</text>
        <dbReference type="Rhea" id="RHEA:28342"/>
        <dbReference type="ChEBI" id="CHEBI:15377"/>
        <dbReference type="ChEBI" id="CHEBI:15378"/>
        <dbReference type="ChEBI" id="CHEBI:33019"/>
        <dbReference type="ChEBI" id="CHEBI:61194"/>
        <dbReference type="ChEBI" id="CHEBI:61382"/>
        <dbReference type="EC" id="3.6.1.66"/>
    </reaction>
</comment>
<dbReference type="STRING" id="204536.SULAZ_1052"/>
<evidence type="ECO:0000256" key="7">
    <source>
        <dbReference type="ARBA" id="ARBA00023080"/>
    </source>
</evidence>
<keyword evidence="3 10" id="KW-0479">Metal-binding</keyword>
<dbReference type="GO" id="GO:0036220">
    <property type="term" value="F:ITP diphosphatase activity"/>
    <property type="evidence" value="ECO:0007669"/>
    <property type="project" value="UniProtKB-UniRule"/>
</dbReference>
<keyword evidence="13" id="KW-1185">Reference proteome</keyword>
<dbReference type="GO" id="GO:0046872">
    <property type="term" value="F:metal ion binding"/>
    <property type="evidence" value="ECO:0007669"/>
    <property type="project" value="UniProtKB-KW"/>
</dbReference>
<comment type="subunit">
    <text evidence="2 10">Homodimer.</text>
</comment>
<dbReference type="EC" id="3.6.1.66" evidence="10"/>